<organism evidence="1 2">
    <name type="scientific">Riccia fluitans</name>
    <dbReference type="NCBI Taxonomy" id="41844"/>
    <lineage>
        <taxon>Eukaryota</taxon>
        <taxon>Viridiplantae</taxon>
        <taxon>Streptophyta</taxon>
        <taxon>Embryophyta</taxon>
        <taxon>Marchantiophyta</taxon>
        <taxon>Marchantiopsida</taxon>
        <taxon>Marchantiidae</taxon>
        <taxon>Marchantiales</taxon>
        <taxon>Ricciaceae</taxon>
        <taxon>Riccia</taxon>
    </lineage>
</organism>
<dbReference type="AlphaFoldDB" id="A0ABD1ZQE8"/>
<evidence type="ECO:0008006" key="3">
    <source>
        <dbReference type="Google" id="ProtNLM"/>
    </source>
</evidence>
<gene>
    <name evidence="1" type="ORF">R1flu_021800</name>
</gene>
<evidence type="ECO:0000313" key="1">
    <source>
        <dbReference type="EMBL" id="KAL2653672.1"/>
    </source>
</evidence>
<accession>A0ABD1ZQE8</accession>
<dbReference type="Proteomes" id="UP001605036">
    <property type="component" value="Unassembled WGS sequence"/>
</dbReference>
<comment type="caution">
    <text evidence="1">The sequence shown here is derived from an EMBL/GenBank/DDBJ whole genome shotgun (WGS) entry which is preliminary data.</text>
</comment>
<sequence>MKLVNKKTFIYDSSRSAWKKASAPLPPLPTTLDAGEWICMGKSVNCKGNLYWSVRQFGDRYDQVVRAVVRCNLEREEWKVVRETFANPYLCFFLAVAFDERLLLLDWGDEEVLHPNAARRELQELGPETRLMDDKIENLSYIDLDRGAAGAFVCCVYLSAYLHTGDLHCEVSDLDEEFIKARKEYLSFTFFKFPDFSIEARTWK</sequence>
<protein>
    <recommendedName>
        <fullName evidence="3">F-box associated domain-containing protein</fullName>
    </recommendedName>
</protein>
<proteinExistence type="predicted"/>
<evidence type="ECO:0000313" key="2">
    <source>
        <dbReference type="Proteomes" id="UP001605036"/>
    </source>
</evidence>
<dbReference type="EMBL" id="JBHFFA010000001">
    <property type="protein sequence ID" value="KAL2653672.1"/>
    <property type="molecule type" value="Genomic_DNA"/>
</dbReference>
<reference evidence="1 2" key="1">
    <citation type="submission" date="2024-09" db="EMBL/GenBank/DDBJ databases">
        <title>Chromosome-scale assembly of Riccia fluitans.</title>
        <authorList>
            <person name="Paukszto L."/>
            <person name="Sawicki J."/>
            <person name="Karawczyk K."/>
            <person name="Piernik-Szablinska J."/>
            <person name="Szczecinska M."/>
            <person name="Mazdziarz M."/>
        </authorList>
    </citation>
    <scope>NUCLEOTIDE SEQUENCE [LARGE SCALE GENOMIC DNA]</scope>
    <source>
        <strain evidence="1">Rf_01</strain>
        <tissue evidence="1">Aerial parts of the thallus</tissue>
    </source>
</reference>
<keyword evidence="2" id="KW-1185">Reference proteome</keyword>
<name>A0ABD1ZQE8_9MARC</name>